<feature type="chain" id="PRO_5030589930" description="Alkaline proteinase inhibitor/ Outer membrane lipoprotein Omp19 domain-containing protein" evidence="3">
    <location>
        <begin position="19"/>
        <end position="213"/>
    </location>
</feature>
<evidence type="ECO:0000259" key="4">
    <source>
        <dbReference type="Pfam" id="PF02974"/>
    </source>
</evidence>
<evidence type="ECO:0000313" key="5">
    <source>
        <dbReference type="EMBL" id="MBB3809547.1"/>
    </source>
</evidence>
<dbReference type="InterPro" id="IPR021140">
    <property type="entry name" value="Inh/Omp19"/>
</dbReference>
<protein>
    <recommendedName>
        <fullName evidence="4">Alkaline proteinase inhibitor/ Outer membrane lipoprotein Omp19 domain-containing protein</fullName>
    </recommendedName>
</protein>
<gene>
    <name evidence="5" type="ORF">FHS81_001629</name>
</gene>
<keyword evidence="6" id="KW-1185">Reference proteome</keyword>
<dbReference type="SUPFAM" id="SSF50882">
    <property type="entry name" value="beta-Barrel protease inhibitors"/>
    <property type="match status" value="1"/>
</dbReference>
<keyword evidence="1 3" id="KW-0732">Signal</keyword>
<dbReference type="EMBL" id="JACICC010000003">
    <property type="protein sequence ID" value="MBB3809547.1"/>
    <property type="molecule type" value="Genomic_DNA"/>
</dbReference>
<feature type="compositionally biased region" description="Low complexity" evidence="2">
    <location>
        <begin position="103"/>
        <end position="112"/>
    </location>
</feature>
<evidence type="ECO:0000256" key="2">
    <source>
        <dbReference type="SAM" id="MobiDB-lite"/>
    </source>
</evidence>
<organism evidence="5 6">
    <name type="scientific">Pseudochelatococcus contaminans</name>
    <dbReference type="NCBI Taxonomy" id="1538103"/>
    <lineage>
        <taxon>Bacteria</taxon>
        <taxon>Pseudomonadati</taxon>
        <taxon>Pseudomonadota</taxon>
        <taxon>Alphaproteobacteria</taxon>
        <taxon>Hyphomicrobiales</taxon>
        <taxon>Chelatococcaceae</taxon>
        <taxon>Pseudochelatococcus</taxon>
    </lineage>
</organism>
<feature type="region of interest" description="Disordered" evidence="2">
    <location>
        <begin position="78"/>
        <end position="127"/>
    </location>
</feature>
<reference evidence="5 6" key="1">
    <citation type="submission" date="2020-08" db="EMBL/GenBank/DDBJ databases">
        <title>Genomic Encyclopedia of Type Strains, Phase IV (KMG-IV): sequencing the most valuable type-strain genomes for metagenomic binning, comparative biology and taxonomic classification.</title>
        <authorList>
            <person name="Goeker M."/>
        </authorList>
    </citation>
    <scope>NUCLEOTIDE SEQUENCE [LARGE SCALE GENOMIC DNA]</scope>
    <source>
        <strain evidence="5 6">DSM 28760</strain>
    </source>
</reference>
<evidence type="ECO:0000313" key="6">
    <source>
        <dbReference type="Proteomes" id="UP000537592"/>
    </source>
</evidence>
<feature type="signal peptide" evidence="3">
    <location>
        <begin position="1"/>
        <end position="18"/>
    </location>
</feature>
<accession>A0A7W5Z3R3</accession>
<proteinExistence type="predicted"/>
<evidence type="ECO:0000256" key="3">
    <source>
        <dbReference type="SAM" id="SignalP"/>
    </source>
</evidence>
<feature type="domain" description="Alkaline proteinase inhibitor/ Outer membrane lipoprotein Omp19" evidence="4">
    <location>
        <begin position="122"/>
        <end position="213"/>
    </location>
</feature>
<dbReference type="Proteomes" id="UP000537592">
    <property type="component" value="Unassembled WGS sequence"/>
</dbReference>
<evidence type="ECO:0000256" key="1">
    <source>
        <dbReference type="ARBA" id="ARBA00022729"/>
    </source>
</evidence>
<name>A0A7W5Z3R3_9HYPH</name>
<sequence length="213" mass="20927">MAVAVVPVLLLAACASSARLSPGSHYGSAGGYGSPRVISAPVDDIVPVAPNAPSASVIASPLPPAPGTVVAPEATLPEATATPGSFPGQDPNAALGQTTPGQVASLPSTSAPPAAPPPAVAPTRTSVTGSWRASEAAGGSCRVVLSSSPSLDLYKASSSGCSSQDLQSVNAWDLRGNEVYLYARGNVVARMRGGGGNFNGVLAKSGAPVTLSR</sequence>
<comment type="caution">
    <text evidence="5">The sequence shown here is derived from an EMBL/GenBank/DDBJ whole genome shotgun (WGS) entry which is preliminary data.</text>
</comment>
<dbReference type="GO" id="GO:0004866">
    <property type="term" value="F:endopeptidase inhibitor activity"/>
    <property type="evidence" value="ECO:0007669"/>
    <property type="project" value="InterPro"/>
</dbReference>
<dbReference type="InterPro" id="IPR016085">
    <property type="entry name" value="Protease_inh_B-barrel_dom"/>
</dbReference>
<dbReference type="AlphaFoldDB" id="A0A7W5Z3R3"/>
<dbReference type="RefSeq" id="WP_210281591.1">
    <property type="nucleotide sequence ID" value="NZ_JACICC010000003.1"/>
</dbReference>
<dbReference type="Pfam" id="PF02974">
    <property type="entry name" value="Inh"/>
    <property type="match status" value="1"/>
</dbReference>